<keyword evidence="2" id="KW-1185">Reference proteome</keyword>
<evidence type="ECO:0000313" key="2">
    <source>
        <dbReference type="Proteomes" id="UP000186601"/>
    </source>
</evidence>
<protein>
    <submittedName>
        <fullName evidence="1">Uncharacterized protein</fullName>
    </submittedName>
</protein>
<proteinExistence type="predicted"/>
<reference evidence="1 2" key="1">
    <citation type="submission" date="2018-02" db="EMBL/GenBank/DDBJ databases">
        <title>Genome sequence of the basidiomycete white-rot fungus Phlebia centrifuga.</title>
        <authorList>
            <person name="Granchi Z."/>
            <person name="Peng M."/>
            <person name="de Vries R.P."/>
            <person name="Hilden K."/>
            <person name="Makela M.R."/>
            <person name="Grigoriev I."/>
            <person name="Riley R."/>
        </authorList>
    </citation>
    <scope>NUCLEOTIDE SEQUENCE [LARGE SCALE GENOMIC DNA]</scope>
    <source>
        <strain evidence="1 2">FBCC195</strain>
    </source>
</reference>
<sequence length="63" mass="6960">MPRGWEELPQNKSEAVVRVESERKESQDAGLFMGGIPAINSRCAGESVRYDADVQVPTLQNVI</sequence>
<gene>
    <name evidence="1" type="ORF">PHLCEN_2v996</name>
</gene>
<comment type="caution">
    <text evidence="1">The sequence shown here is derived from an EMBL/GenBank/DDBJ whole genome shotgun (WGS) entry which is preliminary data.</text>
</comment>
<dbReference type="AlphaFoldDB" id="A0A2R6S4E4"/>
<dbReference type="EMBL" id="MLYV02000081">
    <property type="protein sequence ID" value="PSS37123.1"/>
    <property type="molecule type" value="Genomic_DNA"/>
</dbReference>
<dbReference type="Proteomes" id="UP000186601">
    <property type="component" value="Unassembled WGS sequence"/>
</dbReference>
<organism evidence="1 2">
    <name type="scientific">Hermanssonia centrifuga</name>
    <dbReference type="NCBI Taxonomy" id="98765"/>
    <lineage>
        <taxon>Eukaryota</taxon>
        <taxon>Fungi</taxon>
        <taxon>Dikarya</taxon>
        <taxon>Basidiomycota</taxon>
        <taxon>Agaricomycotina</taxon>
        <taxon>Agaricomycetes</taxon>
        <taxon>Polyporales</taxon>
        <taxon>Meruliaceae</taxon>
        <taxon>Hermanssonia</taxon>
    </lineage>
</organism>
<name>A0A2R6S4E4_9APHY</name>
<evidence type="ECO:0000313" key="1">
    <source>
        <dbReference type="EMBL" id="PSS37123.1"/>
    </source>
</evidence>
<accession>A0A2R6S4E4</accession>